<proteinExistence type="inferred from homology"/>
<evidence type="ECO:0000313" key="8">
    <source>
        <dbReference type="EMBL" id="CAB3930291.1"/>
    </source>
</evidence>
<evidence type="ECO:0000256" key="2">
    <source>
        <dbReference type="ARBA" id="ARBA00023002"/>
    </source>
</evidence>
<dbReference type="AlphaFoldDB" id="A0A6S7F7N0"/>
<dbReference type="Gene3D" id="3.40.309.10">
    <property type="entry name" value="Aldehyde Dehydrogenase, Chain A, domain 2"/>
    <property type="match status" value="1"/>
</dbReference>
<dbReference type="Proteomes" id="UP000494183">
    <property type="component" value="Unassembled WGS sequence"/>
</dbReference>
<dbReference type="CDD" id="cd07138">
    <property type="entry name" value="ALDH_CddD_SSP0762"/>
    <property type="match status" value="1"/>
</dbReference>
<comment type="catalytic activity">
    <reaction evidence="4">
        <text>an aldehyde + NAD(+) + H2O = a carboxylate + NADH + 2 H(+)</text>
        <dbReference type="Rhea" id="RHEA:16185"/>
        <dbReference type="ChEBI" id="CHEBI:15377"/>
        <dbReference type="ChEBI" id="CHEBI:15378"/>
        <dbReference type="ChEBI" id="CHEBI:17478"/>
        <dbReference type="ChEBI" id="CHEBI:29067"/>
        <dbReference type="ChEBI" id="CHEBI:57540"/>
        <dbReference type="ChEBI" id="CHEBI:57945"/>
        <dbReference type="EC" id="1.2.1.3"/>
    </reaction>
</comment>
<dbReference type="PROSITE" id="PS00070">
    <property type="entry name" value="ALDEHYDE_DEHYDR_CYS"/>
    <property type="match status" value="1"/>
</dbReference>
<dbReference type="PROSITE" id="PS00687">
    <property type="entry name" value="ALDEHYDE_DEHYDR_GLU"/>
    <property type="match status" value="1"/>
</dbReference>
<name>A0A6S7F7N0_9BURK</name>
<dbReference type="PANTHER" id="PTHR42804">
    <property type="entry name" value="ALDEHYDE DEHYDROGENASE"/>
    <property type="match status" value="1"/>
</dbReference>
<organism evidence="8 9">
    <name type="scientific">Achromobacter insolitus</name>
    <dbReference type="NCBI Taxonomy" id="217204"/>
    <lineage>
        <taxon>Bacteria</taxon>
        <taxon>Pseudomonadati</taxon>
        <taxon>Pseudomonadota</taxon>
        <taxon>Betaproteobacteria</taxon>
        <taxon>Burkholderiales</taxon>
        <taxon>Alcaligenaceae</taxon>
        <taxon>Achromobacter</taxon>
    </lineage>
</organism>
<dbReference type="InterPro" id="IPR016163">
    <property type="entry name" value="Ald_DH_C"/>
</dbReference>
<keyword evidence="2 6" id="KW-0560">Oxidoreductase</keyword>
<dbReference type="InterPro" id="IPR016161">
    <property type="entry name" value="Ald_DH/histidinol_DH"/>
</dbReference>
<dbReference type="InterPro" id="IPR029510">
    <property type="entry name" value="Ald_DH_CS_GLU"/>
</dbReference>
<dbReference type="RefSeq" id="WP_254604456.1">
    <property type="nucleotide sequence ID" value="NZ_CADILH010000002.1"/>
</dbReference>
<dbReference type="InterPro" id="IPR015590">
    <property type="entry name" value="Aldehyde_DH_dom"/>
</dbReference>
<evidence type="ECO:0000313" key="9">
    <source>
        <dbReference type="Proteomes" id="UP000494183"/>
    </source>
</evidence>
<evidence type="ECO:0000256" key="6">
    <source>
        <dbReference type="RuleBase" id="RU003345"/>
    </source>
</evidence>
<dbReference type="GO" id="GO:0004029">
    <property type="term" value="F:aldehyde dehydrogenase (NAD+) activity"/>
    <property type="evidence" value="ECO:0007669"/>
    <property type="project" value="UniProtKB-EC"/>
</dbReference>
<feature type="domain" description="Aldehyde dehydrogenase" evidence="7">
    <location>
        <begin position="12"/>
        <end position="466"/>
    </location>
</feature>
<dbReference type="Pfam" id="PF00171">
    <property type="entry name" value="Aldedh"/>
    <property type="match status" value="1"/>
</dbReference>
<dbReference type="InterPro" id="IPR016162">
    <property type="entry name" value="Ald_DH_N"/>
</dbReference>
<evidence type="ECO:0000256" key="3">
    <source>
        <dbReference type="ARBA" id="ARBA00024226"/>
    </source>
</evidence>
<evidence type="ECO:0000256" key="4">
    <source>
        <dbReference type="ARBA" id="ARBA00049194"/>
    </source>
</evidence>
<keyword evidence="9" id="KW-1185">Reference proteome</keyword>
<dbReference type="Gene3D" id="3.40.605.10">
    <property type="entry name" value="Aldehyde Dehydrogenase, Chain A, domain 1"/>
    <property type="match status" value="1"/>
</dbReference>
<dbReference type="InterPro" id="IPR016160">
    <property type="entry name" value="Ald_DH_CS_CYS"/>
</dbReference>
<evidence type="ECO:0000256" key="1">
    <source>
        <dbReference type="ARBA" id="ARBA00009986"/>
    </source>
</evidence>
<protein>
    <recommendedName>
        <fullName evidence="3">aldehyde dehydrogenase (NAD(+))</fullName>
        <ecNumber evidence="3">1.2.1.3</ecNumber>
    </recommendedName>
</protein>
<dbReference type="PANTHER" id="PTHR42804:SF1">
    <property type="entry name" value="ALDEHYDE DEHYDROGENASE-RELATED"/>
    <property type="match status" value="1"/>
</dbReference>
<accession>A0A6S7F7N0</accession>
<dbReference type="EC" id="1.2.1.3" evidence="3"/>
<reference evidence="8 9" key="1">
    <citation type="submission" date="2020-04" db="EMBL/GenBank/DDBJ databases">
        <authorList>
            <person name="De Canck E."/>
        </authorList>
    </citation>
    <scope>NUCLEOTIDE SEQUENCE [LARGE SCALE GENOMIC DNA]</scope>
    <source>
        <strain evidence="8 9">LMG 6000</strain>
    </source>
</reference>
<evidence type="ECO:0000259" key="7">
    <source>
        <dbReference type="Pfam" id="PF00171"/>
    </source>
</evidence>
<comment type="similarity">
    <text evidence="1 6">Belongs to the aldehyde dehydrogenase family.</text>
</comment>
<dbReference type="EMBL" id="CADILH010000002">
    <property type="protein sequence ID" value="CAB3930291.1"/>
    <property type="molecule type" value="Genomic_DNA"/>
</dbReference>
<sequence>MEYTQTYIDGCWQATTGAATSDVVDSYAETRFAVLHTSSAADVDQAVAAARNALPGWTALPAAQRASLMRAVANALEARADTLADAIMRETGMPAKLAKRIQVAAPISAWRRYADLCEHLTAESRIGHSIVRRVPTGVVACITPWNYPLHQVTAKVAAALAAGCTVVLKPSEIAPLSAFLLAEAIAEAHLPAGVFNLVHGPGPETGQALARHAGVDMVSFTGSTRAGREIAAAAGSGLKRVSLELGGKSAAIALPGADLATAVKATLASCFLNSGQTCSAYTRLLVPAGDYAKACELASQYIGAYVMGDPADAATRLGPLASAQQRQRVQAMLQQALAAGARIVAGGPDACPVPQRGYFVAPTVLGAVASDATIAQEEVFGPVLALLPYQDTAQAIALANGTPYGLAAAVWGATTEHAYDVARHLRAGQVEINGAPFNPDAPFGGFGQSGMGRENGPHGLEEFTETISYQLPPDYPGLQQPSA</sequence>
<feature type="active site" evidence="5">
    <location>
        <position position="244"/>
    </location>
</feature>
<gene>
    <name evidence="8" type="primary">ald</name>
    <name evidence="8" type="ORF">LMG6000_01345</name>
</gene>
<dbReference type="SUPFAM" id="SSF53720">
    <property type="entry name" value="ALDH-like"/>
    <property type="match status" value="1"/>
</dbReference>
<dbReference type="FunFam" id="3.40.605.10:FF:000007">
    <property type="entry name" value="NAD/NADP-dependent betaine aldehyde dehydrogenase"/>
    <property type="match status" value="1"/>
</dbReference>
<evidence type="ECO:0000256" key="5">
    <source>
        <dbReference type="PROSITE-ProRule" id="PRU10007"/>
    </source>
</evidence>